<organism evidence="1 2">
    <name type="scientific">Desulfosporosinus acididurans</name>
    <dbReference type="NCBI Taxonomy" id="476652"/>
    <lineage>
        <taxon>Bacteria</taxon>
        <taxon>Bacillati</taxon>
        <taxon>Bacillota</taxon>
        <taxon>Clostridia</taxon>
        <taxon>Eubacteriales</taxon>
        <taxon>Desulfitobacteriaceae</taxon>
        <taxon>Desulfosporosinus</taxon>
    </lineage>
</organism>
<dbReference type="AlphaFoldDB" id="A0A0J1ISR7"/>
<protein>
    <submittedName>
        <fullName evidence="1">Uncharacterized protein</fullName>
    </submittedName>
</protein>
<dbReference type="PATRIC" id="fig|476652.3.peg.96"/>
<proteinExistence type="predicted"/>
<dbReference type="Proteomes" id="UP000036356">
    <property type="component" value="Unassembled WGS sequence"/>
</dbReference>
<evidence type="ECO:0000313" key="2">
    <source>
        <dbReference type="Proteomes" id="UP000036356"/>
    </source>
</evidence>
<name>A0A0J1ISR7_9FIRM</name>
<sequence>MDEHVEEIKPISSIRPARKIGFADSRKGRRETMYHFDRKNVQKRMEPKASSLKKVPTHNETCANNFASISEEIMDIKKRLPFDRAKIIPEE</sequence>
<accession>A0A0J1ISR7</accession>
<dbReference type="EMBL" id="LDZY01000001">
    <property type="protein sequence ID" value="KLU67696.1"/>
    <property type="molecule type" value="Genomic_DNA"/>
</dbReference>
<reference evidence="1 2" key="1">
    <citation type="submission" date="2015-06" db="EMBL/GenBank/DDBJ databases">
        <title>Draft genome of the moderately acidophilic sulfate reducer Candidatus Desulfosporosinus acididurans strain M1.</title>
        <authorList>
            <person name="Poehlein A."/>
            <person name="Petzsch P."/>
            <person name="Johnson B.D."/>
            <person name="Schloemann M."/>
            <person name="Daniel R."/>
            <person name="Muehling M."/>
        </authorList>
    </citation>
    <scope>NUCLEOTIDE SEQUENCE [LARGE SCALE GENOMIC DNA]</scope>
    <source>
        <strain evidence="1 2">M1</strain>
    </source>
</reference>
<keyword evidence="2" id="KW-1185">Reference proteome</keyword>
<evidence type="ECO:0000313" key="1">
    <source>
        <dbReference type="EMBL" id="KLU67696.1"/>
    </source>
</evidence>
<comment type="caution">
    <text evidence="1">The sequence shown here is derived from an EMBL/GenBank/DDBJ whole genome shotgun (WGS) entry which is preliminary data.</text>
</comment>
<dbReference type="RefSeq" id="WP_047808076.1">
    <property type="nucleotide sequence ID" value="NZ_LDZY01000001.1"/>
</dbReference>
<gene>
    <name evidence="1" type="ORF">DEAC_c01000</name>
</gene>